<accession>A0A6A6X1X5</accession>
<evidence type="ECO:0000313" key="3">
    <source>
        <dbReference type="Proteomes" id="UP000799757"/>
    </source>
</evidence>
<feature type="region of interest" description="Disordered" evidence="1">
    <location>
        <begin position="45"/>
        <end position="66"/>
    </location>
</feature>
<dbReference type="AlphaFoldDB" id="A0A6A6X1X5"/>
<dbReference type="Proteomes" id="UP000799757">
    <property type="component" value="Unassembled WGS sequence"/>
</dbReference>
<feature type="compositionally biased region" description="Basic and acidic residues" evidence="1">
    <location>
        <begin position="331"/>
        <end position="345"/>
    </location>
</feature>
<protein>
    <submittedName>
        <fullName evidence="2">Uncharacterized protein</fullName>
    </submittedName>
</protein>
<evidence type="ECO:0000313" key="2">
    <source>
        <dbReference type="EMBL" id="KAF2790165.1"/>
    </source>
</evidence>
<gene>
    <name evidence="2" type="ORF">K505DRAFT_420027</name>
</gene>
<evidence type="ECO:0000256" key="1">
    <source>
        <dbReference type="SAM" id="MobiDB-lite"/>
    </source>
</evidence>
<dbReference type="OrthoDB" id="5364171at2759"/>
<organism evidence="2 3">
    <name type="scientific">Melanomma pulvis-pyrius CBS 109.77</name>
    <dbReference type="NCBI Taxonomy" id="1314802"/>
    <lineage>
        <taxon>Eukaryota</taxon>
        <taxon>Fungi</taxon>
        <taxon>Dikarya</taxon>
        <taxon>Ascomycota</taxon>
        <taxon>Pezizomycotina</taxon>
        <taxon>Dothideomycetes</taxon>
        <taxon>Pleosporomycetidae</taxon>
        <taxon>Pleosporales</taxon>
        <taxon>Melanommataceae</taxon>
        <taxon>Melanomma</taxon>
    </lineage>
</organism>
<name>A0A6A6X1X5_9PLEO</name>
<feature type="compositionally biased region" description="Low complexity" evidence="1">
    <location>
        <begin position="346"/>
        <end position="356"/>
    </location>
</feature>
<dbReference type="EMBL" id="MU002090">
    <property type="protein sequence ID" value="KAF2790165.1"/>
    <property type="molecule type" value="Genomic_DNA"/>
</dbReference>
<feature type="region of interest" description="Disordered" evidence="1">
    <location>
        <begin position="319"/>
        <end position="371"/>
    </location>
</feature>
<sequence length="400" mass="44010">MSRPKSMSDFSSLLDQHTPLGKGYGVERPRKKPSISLAAGLIMNSDTNTPRSMPATPQYANSPPRHDGRGYSENLFYAYAQKSDFTPSPPYILTFSSAAICTQWWDLVRTEYPESTRAGPQLFILKGDDMQDQIQDNPRFYHLKDKWFYTASDGMSGTAIIPLQDYFGNPVAGVSANQNCSRHSTMIKEENEEPKPPSFDLSSITTTLEKMSTMISDNSAQIQALSVAQSSGLQSMQAINESNSTQIKSLTDNQAKLQALIDQNASHYIALSNSSFQNHEAVKSTLNTTAEQLATLSSNQTQLTKTCQSMMRAIENVGKNMNGLGDGVRALSERSERDRERRRASDASTASSAGTAPFSSGGNRISPAPRKLNRKIRGVWYEYDSALLDTPPKSPSSTRT</sequence>
<keyword evidence="3" id="KW-1185">Reference proteome</keyword>
<proteinExistence type="predicted"/>
<reference evidence="2" key="1">
    <citation type="journal article" date="2020" name="Stud. Mycol.">
        <title>101 Dothideomycetes genomes: a test case for predicting lifestyles and emergence of pathogens.</title>
        <authorList>
            <person name="Haridas S."/>
            <person name="Albert R."/>
            <person name="Binder M."/>
            <person name="Bloem J."/>
            <person name="Labutti K."/>
            <person name="Salamov A."/>
            <person name="Andreopoulos B."/>
            <person name="Baker S."/>
            <person name="Barry K."/>
            <person name="Bills G."/>
            <person name="Bluhm B."/>
            <person name="Cannon C."/>
            <person name="Castanera R."/>
            <person name="Culley D."/>
            <person name="Daum C."/>
            <person name="Ezra D."/>
            <person name="Gonzalez J."/>
            <person name="Henrissat B."/>
            <person name="Kuo A."/>
            <person name="Liang C."/>
            <person name="Lipzen A."/>
            <person name="Lutzoni F."/>
            <person name="Magnuson J."/>
            <person name="Mondo S."/>
            <person name="Nolan M."/>
            <person name="Ohm R."/>
            <person name="Pangilinan J."/>
            <person name="Park H.-J."/>
            <person name="Ramirez L."/>
            <person name="Alfaro M."/>
            <person name="Sun H."/>
            <person name="Tritt A."/>
            <person name="Yoshinaga Y."/>
            <person name="Zwiers L.-H."/>
            <person name="Turgeon B."/>
            <person name="Goodwin S."/>
            <person name="Spatafora J."/>
            <person name="Crous P."/>
            <person name="Grigoriev I."/>
        </authorList>
    </citation>
    <scope>NUCLEOTIDE SEQUENCE</scope>
    <source>
        <strain evidence="2">CBS 109.77</strain>
    </source>
</reference>